<accession>A0A2M9EZ73</accession>
<dbReference type="EMBL" id="PCGR01000002">
    <property type="protein sequence ID" value="PJK16513.1"/>
    <property type="molecule type" value="Genomic_DNA"/>
</dbReference>
<sequence>MNEIALHLAAQSEIKKIPTEDREIYEFVVAYEEQLADRASTEEEFQVLLLSREPYEAAAAEFARSGPEIVAIVNHWERHIQSKVSARMRRLGWYRLHQSPTTTSSMSFVLTL</sequence>
<organism evidence="1 2">
    <name type="scientific">Chryseomicrobium excrementi</name>
    <dbReference type="NCBI Taxonomy" id="2041346"/>
    <lineage>
        <taxon>Bacteria</taxon>
        <taxon>Bacillati</taxon>
        <taxon>Bacillota</taxon>
        <taxon>Bacilli</taxon>
        <taxon>Bacillales</taxon>
        <taxon>Caryophanaceae</taxon>
        <taxon>Chryseomicrobium</taxon>
    </lineage>
</organism>
<dbReference type="AlphaFoldDB" id="A0A2M9EZ73"/>
<proteinExistence type="predicted"/>
<gene>
    <name evidence="1" type="ORF">CQS04_04975</name>
</gene>
<keyword evidence="2" id="KW-1185">Reference proteome</keyword>
<name>A0A2M9EZ73_9BACL</name>
<comment type="caution">
    <text evidence="1">The sequence shown here is derived from an EMBL/GenBank/DDBJ whole genome shotgun (WGS) entry which is preliminary data.</text>
</comment>
<reference evidence="1 2" key="1">
    <citation type="submission" date="2017-10" db="EMBL/GenBank/DDBJ databases">
        <title>Draft genome of Chryseomicrobium casticus sp. nov.</title>
        <authorList>
            <person name="Chakraborty R."/>
            <person name="Saha T."/>
        </authorList>
    </citation>
    <scope>NUCLEOTIDE SEQUENCE [LARGE SCALE GENOMIC DNA]</scope>
    <source>
        <strain evidence="1 2">ET03</strain>
    </source>
</reference>
<protein>
    <submittedName>
        <fullName evidence="1">Uncharacterized protein</fullName>
    </submittedName>
</protein>
<evidence type="ECO:0000313" key="1">
    <source>
        <dbReference type="EMBL" id="PJK16513.1"/>
    </source>
</evidence>
<evidence type="ECO:0000313" key="2">
    <source>
        <dbReference type="Proteomes" id="UP000228680"/>
    </source>
</evidence>
<dbReference type="RefSeq" id="WP_100353082.1">
    <property type="nucleotide sequence ID" value="NZ_PCGR01000002.1"/>
</dbReference>
<dbReference type="Proteomes" id="UP000228680">
    <property type="component" value="Unassembled WGS sequence"/>
</dbReference>
<dbReference type="OrthoDB" id="2720271at2"/>